<comment type="caution">
    <text evidence="2">The sequence shown here is derived from an EMBL/GenBank/DDBJ whole genome shotgun (WGS) entry which is preliminary data.</text>
</comment>
<protein>
    <submittedName>
        <fullName evidence="2">Uncharacterized protein</fullName>
    </submittedName>
</protein>
<dbReference type="RefSeq" id="XP_046058579.1">
    <property type="nucleotide sequence ID" value="XM_046207859.1"/>
</dbReference>
<reference evidence="2" key="2">
    <citation type="submission" date="2021-01" db="EMBL/GenBank/DDBJ databases">
        <authorList>
            <person name="Schikora-Tamarit M.A."/>
        </authorList>
    </citation>
    <scope>NUCLEOTIDE SEQUENCE</scope>
    <source>
        <strain evidence="2">CBS6075</strain>
    </source>
</reference>
<gene>
    <name evidence="2" type="ORF">OGAPHI_006561</name>
</gene>
<sequence>MSEQAASSQRPSGERTNLKDAIGNMLRTDSQWFQNFDEQVLKPVFLDSTSSPMTNRDEGLNSNRDSPRFMSSRK</sequence>
<organism evidence="2 3">
    <name type="scientific">Ogataea philodendri</name>
    <dbReference type="NCBI Taxonomy" id="1378263"/>
    <lineage>
        <taxon>Eukaryota</taxon>
        <taxon>Fungi</taxon>
        <taxon>Dikarya</taxon>
        <taxon>Ascomycota</taxon>
        <taxon>Saccharomycotina</taxon>
        <taxon>Pichiomycetes</taxon>
        <taxon>Pichiales</taxon>
        <taxon>Pichiaceae</taxon>
        <taxon>Ogataea</taxon>
    </lineage>
</organism>
<keyword evidence="3" id="KW-1185">Reference proteome</keyword>
<evidence type="ECO:0000313" key="2">
    <source>
        <dbReference type="EMBL" id="KAH3661459.1"/>
    </source>
</evidence>
<dbReference type="EMBL" id="JAEUBE010000471">
    <property type="protein sequence ID" value="KAH3661459.1"/>
    <property type="molecule type" value="Genomic_DNA"/>
</dbReference>
<feature type="region of interest" description="Disordered" evidence="1">
    <location>
        <begin position="46"/>
        <end position="74"/>
    </location>
</feature>
<name>A0A9P8T0S0_9ASCO</name>
<reference evidence="2" key="1">
    <citation type="journal article" date="2021" name="Open Biol.">
        <title>Shared evolutionary footprints suggest mitochondrial oxidative damage underlies multiple complex I losses in fungi.</title>
        <authorList>
            <person name="Schikora-Tamarit M.A."/>
            <person name="Marcet-Houben M."/>
            <person name="Nosek J."/>
            <person name="Gabaldon T."/>
        </authorList>
    </citation>
    <scope>NUCLEOTIDE SEQUENCE</scope>
    <source>
        <strain evidence="2">CBS6075</strain>
    </source>
</reference>
<feature type="compositionally biased region" description="Polar residues" evidence="1">
    <location>
        <begin position="1"/>
        <end position="11"/>
    </location>
</feature>
<dbReference type="GeneID" id="70238525"/>
<evidence type="ECO:0000313" key="3">
    <source>
        <dbReference type="Proteomes" id="UP000769157"/>
    </source>
</evidence>
<feature type="region of interest" description="Disordered" evidence="1">
    <location>
        <begin position="1"/>
        <end position="22"/>
    </location>
</feature>
<dbReference type="Proteomes" id="UP000769157">
    <property type="component" value="Unassembled WGS sequence"/>
</dbReference>
<proteinExistence type="predicted"/>
<dbReference type="AlphaFoldDB" id="A0A9P8T0S0"/>
<evidence type="ECO:0000256" key="1">
    <source>
        <dbReference type="SAM" id="MobiDB-lite"/>
    </source>
</evidence>
<accession>A0A9P8T0S0</accession>
<feature type="compositionally biased region" description="Polar residues" evidence="1">
    <location>
        <begin position="47"/>
        <end position="64"/>
    </location>
</feature>